<proteinExistence type="predicted"/>
<dbReference type="Proteomes" id="UP000694865">
    <property type="component" value="Unplaced"/>
</dbReference>
<evidence type="ECO:0000313" key="1">
    <source>
        <dbReference type="Proteomes" id="UP000694865"/>
    </source>
</evidence>
<accession>A0ABM0M5Y8</accession>
<dbReference type="InterPro" id="IPR000033">
    <property type="entry name" value="LDLR_classB_rpt"/>
</dbReference>
<dbReference type="GeneID" id="102802656"/>
<protein>
    <submittedName>
        <fullName evidence="2">Proto-oncogene tyrosine-protein kinase ROS-like</fullName>
    </submittedName>
</protein>
<evidence type="ECO:0000313" key="2">
    <source>
        <dbReference type="RefSeq" id="XP_006815429.1"/>
    </source>
</evidence>
<dbReference type="PANTHER" id="PTHR46513:SF13">
    <property type="entry name" value="EGF-LIKE DOMAIN-CONTAINING PROTEIN"/>
    <property type="match status" value="1"/>
</dbReference>
<name>A0ABM0M5Y8_SACKO</name>
<dbReference type="InterPro" id="IPR011042">
    <property type="entry name" value="6-blade_b-propeller_TolB-like"/>
</dbReference>
<dbReference type="InterPro" id="IPR050778">
    <property type="entry name" value="Cueball_EGF_LRP_Nidogen"/>
</dbReference>
<keyword evidence="1" id="KW-1185">Reference proteome</keyword>
<gene>
    <name evidence="2" type="primary">LOC102802656</name>
</gene>
<dbReference type="PANTHER" id="PTHR46513">
    <property type="entry name" value="VITELLOGENIN RECEPTOR-LIKE PROTEIN-RELATED-RELATED"/>
    <property type="match status" value="1"/>
</dbReference>
<dbReference type="RefSeq" id="XP_006815429.1">
    <property type="nucleotide sequence ID" value="XM_006815366.1"/>
</dbReference>
<dbReference type="SMART" id="SM00135">
    <property type="entry name" value="LY"/>
    <property type="match status" value="2"/>
</dbReference>
<sequence length="277" mass="31432">MADIVSPRALTSELSPYIVIATQSSLSVSSLNGEQKEEVYSVNRDIADIDWFEDSIYWSTSDGSVYYMNKSCLNDSLTKVELDTVKAIAVDWFSGMLYWVNHKHSVIYRSLVFEDGTLFDTEHVMTSSATDLAIDSMHAYLYWTTLKTVECSRLNGDNHFTYQTSPDFSGETIIGLTLNFDDDKLYWFVHTSLGLQLYQSDLAHRSVHLVATVKKLFLVNSSTMTPALHYYSNRLFWLNEYHHVVISTLSSDDIAVMPFSNEVFALGIIQSTLHPVP</sequence>
<feature type="non-terminal residue" evidence="2">
    <location>
        <position position="277"/>
    </location>
</feature>
<reference evidence="2" key="1">
    <citation type="submission" date="2025-08" db="UniProtKB">
        <authorList>
            <consortium name="RefSeq"/>
        </authorList>
    </citation>
    <scope>IDENTIFICATION</scope>
    <source>
        <tissue evidence="2">Testes</tissue>
    </source>
</reference>
<organism evidence="1 2">
    <name type="scientific">Saccoglossus kowalevskii</name>
    <name type="common">Acorn worm</name>
    <dbReference type="NCBI Taxonomy" id="10224"/>
    <lineage>
        <taxon>Eukaryota</taxon>
        <taxon>Metazoa</taxon>
        <taxon>Hemichordata</taxon>
        <taxon>Enteropneusta</taxon>
        <taxon>Harrimaniidae</taxon>
        <taxon>Saccoglossus</taxon>
    </lineage>
</organism>
<dbReference type="SUPFAM" id="SSF63825">
    <property type="entry name" value="YWTD domain"/>
    <property type="match status" value="1"/>
</dbReference>
<dbReference type="Gene3D" id="2.120.10.30">
    <property type="entry name" value="TolB, C-terminal domain"/>
    <property type="match status" value="1"/>
</dbReference>